<proteinExistence type="predicted"/>
<name>A0AAE9W6C5_9CAUD</name>
<keyword evidence="2" id="KW-1185">Reference proteome</keyword>
<dbReference type="Proteomes" id="UP001210043">
    <property type="component" value="Segment"/>
</dbReference>
<reference evidence="1" key="1">
    <citation type="submission" date="2022-11" db="EMBL/GenBank/DDBJ databases">
        <authorList>
            <person name="Wang C."/>
            <person name="Zeng J."/>
            <person name="Wang X."/>
            <person name="Zhao J."/>
            <person name="Ji F."/>
            <person name="Wang M."/>
            <person name="Zuo J."/>
            <person name="Guo Z."/>
        </authorList>
    </citation>
    <scope>NUCLEOTIDE SEQUENCE</scope>
</reference>
<evidence type="ECO:0000313" key="2">
    <source>
        <dbReference type="Proteomes" id="UP001210043"/>
    </source>
</evidence>
<organism evidence="1 2">
    <name type="scientific">Pseudomonas phage pPA-3099-2aT.2</name>
    <dbReference type="NCBI Taxonomy" id="3003808"/>
    <lineage>
        <taxon>Viruses</taxon>
        <taxon>Duplodnaviria</taxon>
        <taxon>Heunggongvirae</taxon>
        <taxon>Uroviricota</taxon>
        <taxon>Caudoviricetes</taxon>
        <taxon>Vandenendeviridae</taxon>
        <taxon>Skurskavirinae</taxon>
        <taxon>Pakpunavirus</taxon>
        <taxon>Pakpunavirus pPA30992aT2</taxon>
    </lineage>
</organism>
<dbReference type="RefSeq" id="YP_010762657.1">
    <property type="nucleotide sequence ID" value="NC_073606.1"/>
</dbReference>
<dbReference type="KEGG" id="vg:80099342"/>
<dbReference type="EMBL" id="OP784575">
    <property type="protein sequence ID" value="WBQ35271.1"/>
    <property type="molecule type" value="Genomic_DNA"/>
</dbReference>
<evidence type="ECO:0000313" key="1">
    <source>
        <dbReference type="EMBL" id="WBQ35271.1"/>
    </source>
</evidence>
<sequence length="105" mass="11642">MAKAVSVERKRAILDEARDGSFFSVEFVKKDGTVRTMTCKRQIKSAYANGQSASQKPTTAGKPHLYCAAEVLNAEEGKAAYRTINLETLVRAKVNGIEYRFDLPK</sequence>
<accession>A0AAE9W6C5</accession>
<dbReference type="GeneID" id="80099342"/>
<protein>
    <submittedName>
        <fullName evidence="1">Uncharacterized protein</fullName>
    </submittedName>
</protein>